<dbReference type="OrthoDB" id="952847at2"/>
<comment type="caution">
    <text evidence="1">The sequence shown here is derived from an EMBL/GenBank/DDBJ whole genome shotgun (WGS) entry which is preliminary data.</text>
</comment>
<dbReference type="EMBL" id="AEIG01000092">
    <property type="protein sequence ID" value="EGG28624.1"/>
    <property type="molecule type" value="Genomic_DNA"/>
</dbReference>
<evidence type="ECO:0000313" key="1">
    <source>
        <dbReference type="EMBL" id="EGG28624.1"/>
    </source>
</evidence>
<name>F3L4Y3_9GAMM</name>
<evidence type="ECO:0000313" key="2">
    <source>
        <dbReference type="Proteomes" id="UP000005615"/>
    </source>
</evidence>
<gene>
    <name evidence="1" type="ORF">IMCC3088_2761</name>
</gene>
<proteinExistence type="predicted"/>
<protein>
    <submittedName>
        <fullName evidence="1">Uncharacterized protein</fullName>
    </submittedName>
</protein>
<reference evidence="1 2" key="1">
    <citation type="journal article" date="2011" name="J. Bacteriol.">
        <title>Genome sequence of strain IMCC3088, a proteorhodopsin-containing marine bacterium belonging to the OM60/NOR5 clade.</title>
        <authorList>
            <person name="Jang Y."/>
            <person name="Oh H.M."/>
            <person name="Kang I."/>
            <person name="Lee K."/>
            <person name="Yang S.J."/>
            <person name="Cho J.C."/>
        </authorList>
    </citation>
    <scope>NUCLEOTIDE SEQUENCE [LARGE SCALE GENOMIC DNA]</scope>
    <source>
        <strain evidence="1 2">IMCC3088</strain>
    </source>
</reference>
<accession>F3L4Y3</accession>
<dbReference type="AlphaFoldDB" id="F3L4Y3"/>
<dbReference type="Proteomes" id="UP000005615">
    <property type="component" value="Unassembled WGS sequence"/>
</dbReference>
<keyword evidence="2" id="KW-1185">Reference proteome</keyword>
<dbReference type="RefSeq" id="WP_009576901.1">
    <property type="nucleotide sequence ID" value="NZ_AEIG01000092.1"/>
</dbReference>
<organism evidence="1 2">
    <name type="scientific">Aequoribacter fuscus</name>
    <dbReference type="NCBI Taxonomy" id="2518989"/>
    <lineage>
        <taxon>Bacteria</taxon>
        <taxon>Pseudomonadati</taxon>
        <taxon>Pseudomonadota</taxon>
        <taxon>Gammaproteobacteria</taxon>
        <taxon>Cellvibrionales</taxon>
        <taxon>Halieaceae</taxon>
        <taxon>Aequoribacter</taxon>
    </lineage>
</organism>
<dbReference type="STRING" id="2518989.IMCC3088_2761"/>
<dbReference type="eggNOG" id="ENOG502ZREC">
    <property type="taxonomic scope" value="Bacteria"/>
</dbReference>
<sequence>MGSKDKTGDGKPAFKGVLVAFLGAALITVTTVLPVEYGIDITGFGKLSGLLRNKKTPTLELNDFVAPVKNAILIQDTPLQILNRTIVLEEYEGIEFKLDLAEQQAINFHWHSSGPIFSDMHAEPYDAAPNEFVTYWKEKEQSGGQGTLITSFAGHHGWYWQNMGEDTITIDIVITGFFDEKLIDVTTK</sequence>